<keyword evidence="3" id="KW-1185">Reference proteome</keyword>
<keyword evidence="2" id="KW-0808">Transferase</keyword>
<dbReference type="Proteomes" id="UP000464314">
    <property type="component" value="Chromosome"/>
</dbReference>
<organism evidence="2 3">
    <name type="scientific">Anaerocolumna sedimenticola</name>
    <dbReference type="NCBI Taxonomy" id="2696063"/>
    <lineage>
        <taxon>Bacteria</taxon>
        <taxon>Bacillati</taxon>
        <taxon>Bacillota</taxon>
        <taxon>Clostridia</taxon>
        <taxon>Lachnospirales</taxon>
        <taxon>Lachnospiraceae</taxon>
        <taxon>Anaerocolumna</taxon>
    </lineage>
</organism>
<evidence type="ECO:0000313" key="3">
    <source>
        <dbReference type="Proteomes" id="UP000464314"/>
    </source>
</evidence>
<dbReference type="Gene3D" id="3.40.630.30">
    <property type="match status" value="1"/>
</dbReference>
<evidence type="ECO:0000313" key="2">
    <source>
        <dbReference type="EMBL" id="QHQ60621.1"/>
    </source>
</evidence>
<proteinExistence type="predicted"/>
<dbReference type="EMBL" id="CP048000">
    <property type="protein sequence ID" value="QHQ60621.1"/>
    <property type="molecule type" value="Genomic_DNA"/>
</dbReference>
<accession>A0A6P1TKR2</accession>
<dbReference type="Pfam" id="PF00583">
    <property type="entry name" value="Acetyltransf_1"/>
    <property type="match status" value="1"/>
</dbReference>
<protein>
    <submittedName>
        <fullName evidence="2">GNAT family N-acetyltransferase</fullName>
    </submittedName>
</protein>
<feature type="domain" description="N-acetyltransferase" evidence="1">
    <location>
        <begin position="3"/>
        <end position="157"/>
    </location>
</feature>
<gene>
    <name evidence="2" type="ORF">Ana3638_07420</name>
</gene>
<sequence>MDVIIKKGYQKDDTLRKSFIELAEKTFGLNFENWYRNGYWTPKYIPYSVILDNKVIANISINVMDFKYYNENRHYIQLGTVMTDEEYRKQGFSKMLMGIILKEYAEYDGIFLYANDSVLDFYPKFGFTAIKEYRYFTDTNCMGKRNVKHVPMKSKKDWDYFLCEKNKRTSLGMAAMVNDGLMMFYLTQFMQDNVFYIEKLDAYVIAEIKEDTLVLFDVFAGGEIAMHNIWEEFGKEIKKVLFSFTPQEVNGLTRFEVSTENNTFFILGNKIKTDMRIIESFPELSHA</sequence>
<dbReference type="PROSITE" id="PS51186">
    <property type="entry name" value="GNAT"/>
    <property type="match status" value="1"/>
</dbReference>
<name>A0A6P1TKR2_9FIRM</name>
<reference evidence="2 3" key="1">
    <citation type="submission" date="2020-01" db="EMBL/GenBank/DDBJ databases">
        <title>Genome analysis of Anaerocolumna sp. CBA3638.</title>
        <authorList>
            <person name="Kim J."/>
            <person name="Roh S.W."/>
        </authorList>
    </citation>
    <scope>NUCLEOTIDE SEQUENCE [LARGE SCALE GENOMIC DNA]</scope>
    <source>
        <strain evidence="2 3">CBA3638</strain>
    </source>
</reference>
<dbReference type="InterPro" id="IPR000182">
    <property type="entry name" value="GNAT_dom"/>
</dbReference>
<dbReference type="CDD" id="cd04301">
    <property type="entry name" value="NAT_SF"/>
    <property type="match status" value="1"/>
</dbReference>
<dbReference type="RefSeq" id="WP_161837455.1">
    <property type="nucleotide sequence ID" value="NZ_CP048000.1"/>
</dbReference>
<evidence type="ECO:0000259" key="1">
    <source>
        <dbReference type="PROSITE" id="PS51186"/>
    </source>
</evidence>
<dbReference type="SUPFAM" id="SSF55729">
    <property type="entry name" value="Acyl-CoA N-acyltransferases (Nat)"/>
    <property type="match status" value="1"/>
</dbReference>
<dbReference type="InterPro" id="IPR016181">
    <property type="entry name" value="Acyl_CoA_acyltransferase"/>
</dbReference>
<dbReference type="GO" id="GO:0016747">
    <property type="term" value="F:acyltransferase activity, transferring groups other than amino-acyl groups"/>
    <property type="evidence" value="ECO:0007669"/>
    <property type="project" value="InterPro"/>
</dbReference>
<dbReference type="AlphaFoldDB" id="A0A6P1TKR2"/>
<dbReference type="KEGG" id="anr:Ana3638_07420"/>